<organism evidence="1 2">
    <name type="scientific">Thalictrum thalictroides</name>
    <name type="common">Rue-anemone</name>
    <name type="synonym">Anemone thalictroides</name>
    <dbReference type="NCBI Taxonomy" id="46969"/>
    <lineage>
        <taxon>Eukaryota</taxon>
        <taxon>Viridiplantae</taxon>
        <taxon>Streptophyta</taxon>
        <taxon>Embryophyta</taxon>
        <taxon>Tracheophyta</taxon>
        <taxon>Spermatophyta</taxon>
        <taxon>Magnoliopsida</taxon>
        <taxon>Ranunculales</taxon>
        <taxon>Ranunculaceae</taxon>
        <taxon>Thalictroideae</taxon>
        <taxon>Thalictrum</taxon>
    </lineage>
</organism>
<sequence>MFDDQLAHSDSTALFPPPYTHMVANHNLNVAGPSGAKNALGQEISSPIRNNPNSFNVLSTVGEDNNEDNVGEENNEVNVDINAPEMEEAQLGKNENSFGVLQQNMENEEKDDESINAEKEEDRLNTEANEEGLFWDVEPQLTVKNTSSEHQVPITDHLECSSPAQVTPLAIEGPPIKSYVSDIQNSMVTQNPATANKEALGT</sequence>
<proteinExistence type="predicted"/>
<comment type="caution">
    <text evidence="1">The sequence shown here is derived from an EMBL/GenBank/DDBJ whole genome shotgun (WGS) entry which is preliminary data.</text>
</comment>
<name>A0A7J6VIJ3_THATH</name>
<accession>A0A7J6VIJ3</accession>
<evidence type="ECO:0000313" key="1">
    <source>
        <dbReference type="EMBL" id="KAF5184939.1"/>
    </source>
</evidence>
<protein>
    <submittedName>
        <fullName evidence="1">Uncharacterized protein</fullName>
    </submittedName>
</protein>
<feature type="non-terminal residue" evidence="1">
    <location>
        <position position="1"/>
    </location>
</feature>
<dbReference type="EMBL" id="JABWDY010031381">
    <property type="protein sequence ID" value="KAF5184939.1"/>
    <property type="molecule type" value="Genomic_DNA"/>
</dbReference>
<gene>
    <name evidence="1" type="ORF">FRX31_025473</name>
</gene>
<dbReference type="AlphaFoldDB" id="A0A7J6VIJ3"/>
<evidence type="ECO:0000313" key="2">
    <source>
        <dbReference type="Proteomes" id="UP000554482"/>
    </source>
</evidence>
<keyword evidence="2" id="KW-1185">Reference proteome</keyword>
<dbReference type="Proteomes" id="UP000554482">
    <property type="component" value="Unassembled WGS sequence"/>
</dbReference>
<reference evidence="1 2" key="1">
    <citation type="submission" date="2020-06" db="EMBL/GenBank/DDBJ databases">
        <title>Transcriptomic and genomic resources for Thalictrum thalictroides and T. hernandezii: Facilitating candidate gene discovery in an emerging model plant lineage.</title>
        <authorList>
            <person name="Arias T."/>
            <person name="Riano-Pachon D.M."/>
            <person name="Di Stilio V.S."/>
        </authorList>
    </citation>
    <scope>NUCLEOTIDE SEQUENCE [LARGE SCALE GENOMIC DNA]</scope>
    <source>
        <strain evidence="2">cv. WT478/WT964</strain>
        <tissue evidence="1">Leaves</tissue>
    </source>
</reference>